<dbReference type="Gene3D" id="1.10.940.10">
    <property type="entry name" value="NusB-like"/>
    <property type="match status" value="1"/>
</dbReference>
<dbReference type="InterPro" id="IPR035926">
    <property type="entry name" value="NusB-like_sf"/>
</dbReference>
<evidence type="ECO:0000259" key="2">
    <source>
        <dbReference type="Pfam" id="PF01029"/>
    </source>
</evidence>
<dbReference type="GeneID" id="110798644"/>
<gene>
    <name evidence="4" type="primary">LOC110798644</name>
</gene>
<dbReference type="RefSeq" id="XP_056682582.1">
    <property type="nucleotide sequence ID" value="XM_056826604.1"/>
</dbReference>
<reference evidence="4" key="2">
    <citation type="submission" date="2025-08" db="UniProtKB">
        <authorList>
            <consortium name="RefSeq"/>
        </authorList>
    </citation>
    <scope>IDENTIFICATION</scope>
    <source>
        <tissue evidence="4">Leaf</tissue>
    </source>
</reference>
<protein>
    <submittedName>
        <fullName evidence="4">Uncharacterized protein isoform X4</fullName>
    </submittedName>
</protein>
<feature type="domain" description="NusB/RsmB/TIM44" evidence="2">
    <location>
        <begin position="33"/>
        <end position="80"/>
    </location>
</feature>
<proteinExistence type="predicted"/>
<name>A0ABM3QGU1_SPIOL</name>
<keyword evidence="1" id="KW-0694">RNA-binding</keyword>
<keyword evidence="3" id="KW-1185">Reference proteome</keyword>
<evidence type="ECO:0000313" key="3">
    <source>
        <dbReference type="Proteomes" id="UP000813463"/>
    </source>
</evidence>
<dbReference type="Proteomes" id="UP000813463">
    <property type="component" value="Chromosome 4"/>
</dbReference>
<dbReference type="Pfam" id="PF01029">
    <property type="entry name" value="NusB"/>
    <property type="match status" value="1"/>
</dbReference>
<organism evidence="3 4">
    <name type="scientific">Spinacia oleracea</name>
    <name type="common">Spinach</name>
    <dbReference type="NCBI Taxonomy" id="3562"/>
    <lineage>
        <taxon>Eukaryota</taxon>
        <taxon>Viridiplantae</taxon>
        <taxon>Streptophyta</taxon>
        <taxon>Embryophyta</taxon>
        <taxon>Tracheophyta</taxon>
        <taxon>Spermatophyta</taxon>
        <taxon>Magnoliopsida</taxon>
        <taxon>eudicotyledons</taxon>
        <taxon>Gunneridae</taxon>
        <taxon>Pentapetalae</taxon>
        <taxon>Caryophyllales</taxon>
        <taxon>Chenopodiaceae</taxon>
        <taxon>Chenopodioideae</taxon>
        <taxon>Anserineae</taxon>
        <taxon>Spinacia</taxon>
    </lineage>
</organism>
<sequence>MMKYPSGTWSLCYYRYITHMRFCQDLTLFFGNSILRIGFYEIVKPEMPPYAVVDENVNLAKFALRPGAGNMVNGILRKLVSLKVHIFLSKEFSCKSRFSQLQGRGPSPKRSWMKFETSGLLTSTIVNYPQCNN</sequence>
<evidence type="ECO:0000256" key="1">
    <source>
        <dbReference type="ARBA" id="ARBA00022884"/>
    </source>
</evidence>
<evidence type="ECO:0000313" key="4">
    <source>
        <dbReference type="RefSeq" id="XP_056682582.1"/>
    </source>
</evidence>
<dbReference type="InterPro" id="IPR006027">
    <property type="entry name" value="NusB_RsmB_TIM44"/>
</dbReference>
<accession>A0ABM3QGU1</accession>
<dbReference type="SUPFAM" id="SSF48013">
    <property type="entry name" value="NusB-like"/>
    <property type="match status" value="1"/>
</dbReference>
<reference evidence="3" key="1">
    <citation type="journal article" date="2021" name="Nat. Commun.">
        <title>Genomic analyses provide insights into spinach domestication and the genetic basis of agronomic traits.</title>
        <authorList>
            <person name="Cai X."/>
            <person name="Sun X."/>
            <person name="Xu C."/>
            <person name="Sun H."/>
            <person name="Wang X."/>
            <person name="Ge C."/>
            <person name="Zhang Z."/>
            <person name="Wang Q."/>
            <person name="Fei Z."/>
            <person name="Jiao C."/>
            <person name="Wang Q."/>
        </authorList>
    </citation>
    <scope>NUCLEOTIDE SEQUENCE [LARGE SCALE GENOMIC DNA]</scope>
    <source>
        <strain evidence="3">cv. Varoflay</strain>
    </source>
</reference>